<dbReference type="EMBL" id="LPEQ01000068">
    <property type="protein sequence ID" value="KVV48298.1"/>
    <property type="molecule type" value="Genomic_DNA"/>
</dbReference>
<evidence type="ECO:0000313" key="1">
    <source>
        <dbReference type="EMBL" id="KVV48298.1"/>
    </source>
</evidence>
<gene>
    <name evidence="1" type="ORF">WT27_04280</name>
</gene>
<proteinExistence type="predicted"/>
<dbReference type="InterPro" id="IPR002514">
    <property type="entry name" value="Transposase_8"/>
</dbReference>
<reference evidence="1 2" key="1">
    <citation type="submission" date="2015-11" db="EMBL/GenBank/DDBJ databases">
        <title>Expanding the genomic diversity of Burkholderia species for the development of highly accurate diagnostics.</title>
        <authorList>
            <person name="Sahl J."/>
            <person name="Keim P."/>
            <person name="Wagner D."/>
        </authorList>
    </citation>
    <scope>NUCLEOTIDE SEQUENCE [LARGE SCALE GENOMIC DNA]</scope>
    <source>
        <strain evidence="1 2">MSMB1301WGS</strain>
    </source>
</reference>
<dbReference type="InterPro" id="IPR009057">
    <property type="entry name" value="Homeodomain-like_sf"/>
</dbReference>
<dbReference type="InterPro" id="IPR052546">
    <property type="entry name" value="Transposase_8_domain"/>
</dbReference>
<dbReference type="AlphaFoldDB" id="A0A125BQ52"/>
<evidence type="ECO:0000313" key="2">
    <source>
        <dbReference type="Proteomes" id="UP000062317"/>
    </source>
</evidence>
<dbReference type="Proteomes" id="UP000062317">
    <property type="component" value="Unassembled WGS sequence"/>
</dbReference>
<dbReference type="GO" id="GO:0006313">
    <property type="term" value="P:DNA transposition"/>
    <property type="evidence" value="ECO:0007669"/>
    <property type="project" value="InterPro"/>
</dbReference>
<protein>
    <submittedName>
        <fullName evidence="1">Transposase</fullName>
    </submittedName>
</protein>
<keyword evidence="2" id="KW-1185">Reference proteome</keyword>
<dbReference type="SUPFAM" id="SSF46689">
    <property type="entry name" value="Homeodomain-like"/>
    <property type="match status" value="1"/>
</dbReference>
<comment type="caution">
    <text evidence="1">The sequence shown here is derived from an EMBL/GenBank/DDBJ whole genome shotgun (WGS) entry which is preliminary data.</text>
</comment>
<dbReference type="GO" id="GO:0004803">
    <property type="term" value="F:transposase activity"/>
    <property type="evidence" value="ECO:0007669"/>
    <property type="project" value="InterPro"/>
</dbReference>
<dbReference type="GO" id="GO:0003677">
    <property type="term" value="F:DNA binding"/>
    <property type="evidence" value="ECO:0007669"/>
    <property type="project" value="InterPro"/>
</dbReference>
<accession>A0A125BQ52</accession>
<dbReference type="PANTHER" id="PTHR33609:SF1">
    <property type="entry name" value="TRANSPOSASE"/>
    <property type="match status" value="1"/>
</dbReference>
<dbReference type="Pfam" id="PF01527">
    <property type="entry name" value="HTH_Tnp_1"/>
    <property type="match status" value="1"/>
</dbReference>
<dbReference type="PANTHER" id="PTHR33609">
    <property type="entry name" value="LOW CALCIUM RESPONSE LOCUS PROTEIN S"/>
    <property type="match status" value="1"/>
</dbReference>
<organism evidence="1 2">
    <name type="scientific">Burkholderia territorii</name>
    <dbReference type="NCBI Taxonomy" id="1503055"/>
    <lineage>
        <taxon>Bacteria</taxon>
        <taxon>Pseudomonadati</taxon>
        <taxon>Pseudomonadota</taxon>
        <taxon>Betaproteobacteria</taxon>
        <taxon>Burkholderiales</taxon>
        <taxon>Burkholderiaceae</taxon>
        <taxon>Burkholderia</taxon>
        <taxon>Burkholderia cepacia complex</taxon>
    </lineage>
</organism>
<sequence>MKKRFTDEQIIRILGEAESRGEPVKDLCKRHNISEQTFYRWRNKFGGMDVADARRLKELESENDRLKRLVAEQMLVIDGLKEFSRKK</sequence>
<name>A0A125BQ52_9BURK</name>